<evidence type="ECO:0000313" key="2">
    <source>
        <dbReference type="Proteomes" id="UP000235672"/>
    </source>
</evidence>
<name>A0A2J6PMY6_9HELO</name>
<dbReference type="Proteomes" id="UP000235672">
    <property type="component" value="Unassembled WGS sequence"/>
</dbReference>
<accession>A0A2J6PMY6</accession>
<organism evidence="1 2">
    <name type="scientific">Hyaloscypha hepaticicola</name>
    <dbReference type="NCBI Taxonomy" id="2082293"/>
    <lineage>
        <taxon>Eukaryota</taxon>
        <taxon>Fungi</taxon>
        <taxon>Dikarya</taxon>
        <taxon>Ascomycota</taxon>
        <taxon>Pezizomycotina</taxon>
        <taxon>Leotiomycetes</taxon>
        <taxon>Helotiales</taxon>
        <taxon>Hyaloscyphaceae</taxon>
        <taxon>Hyaloscypha</taxon>
    </lineage>
</organism>
<gene>
    <name evidence="1" type="ORF">NA56DRAFT_709822</name>
</gene>
<dbReference type="STRING" id="1745343.A0A2J6PMY6"/>
<evidence type="ECO:0008006" key="3">
    <source>
        <dbReference type="Google" id="ProtNLM"/>
    </source>
</evidence>
<protein>
    <recommendedName>
        <fullName evidence="3">Thioester reductase (TE) domain-containing protein</fullName>
    </recommendedName>
</protein>
<evidence type="ECO:0000313" key="1">
    <source>
        <dbReference type="EMBL" id="PMD15401.1"/>
    </source>
</evidence>
<dbReference type="OrthoDB" id="10254221at2759"/>
<keyword evidence="2" id="KW-1185">Reference proteome</keyword>
<proteinExistence type="predicted"/>
<reference evidence="1 2" key="1">
    <citation type="submission" date="2016-05" db="EMBL/GenBank/DDBJ databases">
        <title>A degradative enzymes factory behind the ericoid mycorrhizal symbiosis.</title>
        <authorList>
            <consortium name="DOE Joint Genome Institute"/>
            <person name="Martino E."/>
            <person name="Morin E."/>
            <person name="Grelet G."/>
            <person name="Kuo A."/>
            <person name="Kohler A."/>
            <person name="Daghino S."/>
            <person name="Barry K."/>
            <person name="Choi C."/>
            <person name="Cichocki N."/>
            <person name="Clum A."/>
            <person name="Copeland A."/>
            <person name="Hainaut M."/>
            <person name="Haridas S."/>
            <person name="Labutti K."/>
            <person name="Lindquist E."/>
            <person name="Lipzen A."/>
            <person name="Khouja H.-R."/>
            <person name="Murat C."/>
            <person name="Ohm R."/>
            <person name="Olson A."/>
            <person name="Spatafora J."/>
            <person name="Veneault-Fourrey C."/>
            <person name="Henrissat B."/>
            <person name="Grigoriev I."/>
            <person name="Martin F."/>
            <person name="Perotto S."/>
        </authorList>
    </citation>
    <scope>NUCLEOTIDE SEQUENCE [LARGE SCALE GENOMIC DNA]</scope>
    <source>
        <strain evidence="1 2">UAMH 7357</strain>
    </source>
</reference>
<sequence>MHGVGKVVSAQPVESLQWTLFRVGRLLSEPEVAVEATFLGSDNAEMSVNRESVASWVLKEAVENKWIGKALYICNKVDLPRA</sequence>
<dbReference type="EMBL" id="KZ613513">
    <property type="protein sequence ID" value="PMD15401.1"/>
    <property type="molecule type" value="Genomic_DNA"/>
</dbReference>
<dbReference type="AlphaFoldDB" id="A0A2J6PMY6"/>